<feature type="transmembrane region" description="Helical" evidence="6">
    <location>
        <begin position="468"/>
        <end position="490"/>
    </location>
</feature>
<dbReference type="Pfam" id="PF00450">
    <property type="entry name" value="Peptidase_S10"/>
    <property type="match status" value="2"/>
</dbReference>
<evidence type="ECO:0000256" key="4">
    <source>
        <dbReference type="ARBA" id="ARBA00022801"/>
    </source>
</evidence>
<keyword evidence="6" id="KW-1133">Transmembrane helix</keyword>
<evidence type="ECO:0000256" key="3">
    <source>
        <dbReference type="ARBA" id="ARBA00022670"/>
    </source>
</evidence>
<dbReference type="InterPro" id="IPR029058">
    <property type="entry name" value="AB_hydrolase_fold"/>
</dbReference>
<accession>A0A813HFP7</accession>
<keyword evidence="3" id="KW-0645">Protease</keyword>
<protein>
    <recommendedName>
        <fullName evidence="10">Carboxypeptidase</fullName>
    </recommendedName>
</protein>
<comment type="similarity">
    <text evidence="1">Belongs to the peptidase S10 family.</text>
</comment>
<sequence>MAETRRWFCALLGVLGAGGQFAGPRPVTNLPCASPVKRAPVKFPRDLIFEDPGVAMYSGYVNVTPDDYLFYWMVEAQEGAPKDSPIIVWSNGGPGCSAMEGATTEIGPLLMFGVKGNSDAFSGKLSVNPFAWNREAHLLFVDQPRYVGFSCGTGPHVESSVEAGKDMVSFLVGWRQTFPEHAHRSFVFASESYGGHFVPAWTSAILDYNSGASEPLEIAGIHIGNGIVNRSIQDTVESFVEFQKMEGLIPLWAHPRTMDEARFLMHQTLKYKPNQYDYRIRSLDCCGCYGYNYAPWSEWLLLDEVTRALNVCGDAGKKAFAGCAGGCITSPSIDRFDRNDKFDYSGALARALELGIPVTLTYGMQDLSCDYHGGYSMASSLEWSGAKAFAAAPLQDLLVEGSLNGKTKTAGGLTWIQVQGSGHMIPANNPAAAYSGISAILRRWRNALPQQKFSVFSAETPLAGASSFMLVTLTSLLVVFVVLCAGAAGARRLSSESWSSSTEHFSHTETRALIS</sequence>
<keyword evidence="4" id="KW-0378">Hydrolase</keyword>
<dbReference type="PANTHER" id="PTHR11802">
    <property type="entry name" value="SERINE PROTEASE FAMILY S10 SERINE CARBOXYPEPTIDASE"/>
    <property type="match status" value="1"/>
</dbReference>
<gene>
    <name evidence="8" type="ORF">PGLA1383_LOCUS51940</name>
</gene>
<evidence type="ECO:0000256" key="1">
    <source>
        <dbReference type="ARBA" id="ARBA00009431"/>
    </source>
</evidence>
<reference evidence="8" key="1">
    <citation type="submission" date="2021-02" db="EMBL/GenBank/DDBJ databases">
        <authorList>
            <person name="Dougan E. K."/>
            <person name="Rhodes N."/>
            <person name="Thang M."/>
            <person name="Chan C."/>
        </authorList>
    </citation>
    <scope>NUCLEOTIDE SEQUENCE</scope>
</reference>
<dbReference type="Gene3D" id="3.40.50.1820">
    <property type="entry name" value="alpha/beta hydrolase"/>
    <property type="match status" value="2"/>
</dbReference>
<evidence type="ECO:0000256" key="2">
    <source>
        <dbReference type="ARBA" id="ARBA00022645"/>
    </source>
</evidence>
<feature type="chain" id="PRO_5032977999" description="Carboxypeptidase" evidence="7">
    <location>
        <begin position="23"/>
        <end position="515"/>
    </location>
</feature>
<dbReference type="OMA" id="RAPWENE"/>
<dbReference type="PRINTS" id="PR00724">
    <property type="entry name" value="CRBOXYPTASEC"/>
</dbReference>
<comment type="caution">
    <text evidence="8">The sequence shown here is derived from an EMBL/GenBank/DDBJ whole genome shotgun (WGS) entry which is preliminary data.</text>
</comment>
<evidence type="ECO:0000256" key="7">
    <source>
        <dbReference type="SAM" id="SignalP"/>
    </source>
</evidence>
<proteinExistence type="inferred from homology"/>
<dbReference type="OrthoDB" id="443318at2759"/>
<evidence type="ECO:0008006" key="10">
    <source>
        <dbReference type="Google" id="ProtNLM"/>
    </source>
</evidence>
<feature type="signal peptide" evidence="7">
    <location>
        <begin position="1"/>
        <end position="22"/>
    </location>
</feature>
<dbReference type="AlphaFoldDB" id="A0A813HFP7"/>
<dbReference type="PROSITE" id="PS00560">
    <property type="entry name" value="CARBOXYPEPT_SER_HIS"/>
    <property type="match status" value="1"/>
</dbReference>
<evidence type="ECO:0000313" key="8">
    <source>
        <dbReference type="EMBL" id="CAE8636503.1"/>
    </source>
</evidence>
<dbReference type="InterPro" id="IPR001563">
    <property type="entry name" value="Peptidase_S10"/>
</dbReference>
<dbReference type="SUPFAM" id="SSF53474">
    <property type="entry name" value="alpha/beta-Hydrolases"/>
    <property type="match status" value="1"/>
</dbReference>
<evidence type="ECO:0000256" key="5">
    <source>
        <dbReference type="ARBA" id="ARBA00023180"/>
    </source>
</evidence>
<dbReference type="GO" id="GO:0006508">
    <property type="term" value="P:proteolysis"/>
    <property type="evidence" value="ECO:0007669"/>
    <property type="project" value="UniProtKB-KW"/>
</dbReference>
<evidence type="ECO:0000313" key="9">
    <source>
        <dbReference type="Proteomes" id="UP000654075"/>
    </source>
</evidence>
<dbReference type="PANTHER" id="PTHR11802:SF113">
    <property type="entry name" value="SERINE CARBOXYPEPTIDASE CTSA-4.1"/>
    <property type="match status" value="1"/>
</dbReference>
<evidence type="ECO:0000256" key="6">
    <source>
        <dbReference type="SAM" id="Phobius"/>
    </source>
</evidence>
<keyword evidence="2" id="KW-0121">Carboxypeptidase</keyword>
<organism evidence="8 9">
    <name type="scientific">Polarella glacialis</name>
    <name type="common">Dinoflagellate</name>
    <dbReference type="NCBI Taxonomy" id="89957"/>
    <lineage>
        <taxon>Eukaryota</taxon>
        <taxon>Sar</taxon>
        <taxon>Alveolata</taxon>
        <taxon>Dinophyceae</taxon>
        <taxon>Suessiales</taxon>
        <taxon>Suessiaceae</taxon>
        <taxon>Polarella</taxon>
    </lineage>
</organism>
<keyword evidence="6" id="KW-0472">Membrane</keyword>
<keyword evidence="7" id="KW-0732">Signal</keyword>
<dbReference type="InterPro" id="IPR033124">
    <property type="entry name" value="Ser_caboxypep_his_AS"/>
</dbReference>
<dbReference type="GO" id="GO:0004185">
    <property type="term" value="F:serine-type carboxypeptidase activity"/>
    <property type="evidence" value="ECO:0007669"/>
    <property type="project" value="InterPro"/>
</dbReference>
<keyword evidence="9" id="KW-1185">Reference proteome</keyword>
<keyword evidence="5" id="KW-0325">Glycoprotein</keyword>
<keyword evidence="6" id="KW-0812">Transmembrane</keyword>
<dbReference type="EMBL" id="CAJNNV010031505">
    <property type="protein sequence ID" value="CAE8636503.1"/>
    <property type="molecule type" value="Genomic_DNA"/>
</dbReference>
<name>A0A813HFP7_POLGL</name>
<dbReference type="Proteomes" id="UP000654075">
    <property type="component" value="Unassembled WGS sequence"/>
</dbReference>